<sequence length="156" mass="17865">IDTDEQHEIFENTDDDSDYSPGKEAREIMMNEPELRTIAQHISNQEEHKKYISNNIRNYSDALKRRTGSSGIRGPKTLKKYEPVDPVVKRSLKDAFSHAVEATKDYLNAETVEMNESDCNTAFYYTIMEPKMEASGSGLLVQKYEQGISFKIVNFT</sequence>
<feature type="region of interest" description="Disordered" evidence="1">
    <location>
        <begin position="1"/>
        <end position="22"/>
    </location>
</feature>
<name>A0A0B6ZKR2_9EUPU</name>
<organism evidence="2">
    <name type="scientific">Arion vulgaris</name>
    <dbReference type="NCBI Taxonomy" id="1028688"/>
    <lineage>
        <taxon>Eukaryota</taxon>
        <taxon>Metazoa</taxon>
        <taxon>Spiralia</taxon>
        <taxon>Lophotrochozoa</taxon>
        <taxon>Mollusca</taxon>
        <taxon>Gastropoda</taxon>
        <taxon>Heterobranchia</taxon>
        <taxon>Euthyneura</taxon>
        <taxon>Panpulmonata</taxon>
        <taxon>Eupulmonata</taxon>
        <taxon>Stylommatophora</taxon>
        <taxon>Helicina</taxon>
        <taxon>Arionoidea</taxon>
        <taxon>Arionidae</taxon>
        <taxon>Arion</taxon>
    </lineage>
</organism>
<dbReference type="EMBL" id="HACG01021475">
    <property type="protein sequence ID" value="CEK68340.1"/>
    <property type="molecule type" value="Transcribed_RNA"/>
</dbReference>
<evidence type="ECO:0000256" key="1">
    <source>
        <dbReference type="SAM" id="MobiDB-lite"/>
    </source>
</evidence>
<protein>
    <submittedName>
        <fullName evidence="2">Uncharacterized protein</fullName>
    </submittedName>
</protein>
<gene>
    <name evidence="2" type="primary">ORF65982</name>
</gene>
<feature type="non-terminal residue" evidence="2">
    <location>
        <position position="156"/>
    </location>
</feature>
<accession>A0A0B6ZKR2</accession>
<feature type="compositionally biased region" description="Basic and acidic residues" evidence="1">
    <location>
        <begin position="1"/>
        <end position="10"/>
    </location>
</feature>
<reference evidence="2" key="1">
    <citation type="submission" date="2014-12" db="EMBL/GenBank/DDBJ databases">
        <title>Insight into the proteome of Arion vulgaris.</title>
        <authorList>
            <person name="Aradska J."/>
            <person name="Bulat T."/>
            <person name="Smidak R."/>
            <person name="Sarate P."/>
            <person name="Gangsoo J."/>
            <person name="Sialana F."/>
            <person name="Bilban M."/>
            <person name="Lubec G."/>
        </authorList>
    </citation>
    <scope>NUCLEOTIDE SEQUENCE</scope>
    <source>
        <tissue evidence="2">Skin</tissue>
    </source>
</reference>
<evidence type="ECO:0000313" key="2">
    <source>
        <dbReference type="EMBL" id="CEK68340.1"/>
    </source>
</evidence>
<feature type="non-terminal residue" evidence="2">
    <location>
        <position position="1"/>
    </location>
</feature>
<dbReference type="AlphaFoldDB" id="A0A0B6ZKR2"/>
<proteinExistence type="predicted"/>